<dbReference type="PROSITE" id="PS51575">
    <property type="entry name" value="SAM_MT43_SUVAR39_2"/>
    <property type="match status" value="1"/>
</dbReference>
<evidence type="ECO:0000256" key="7">
    <source>
        <dbReference type="SAM" id="MobiDB-lite"/>
    </source>
</evidence>
<dbReference type="GO" id="GO:0042054">
    <property type="term" value="F:histone methyltransferase activity"/>
    <property type="evidence" value="ECO:0007669"/>
    <property type="project" value="InterPro"/>
</dbReference>
<dbReference type="InterPro" id="IPR025794">
    <property type="entry name" value="H3-K9-MeTrfase_plant"/>
</dbReference>
<evidence type="ECO:0000313" key="14">
    <source>
        <dbReference type="Proteomes" id="UP000743370"/>
    </source>
</evidence>
<evidence type="ECO:0000256" key="6">
    <source>
        <dbReference type="PROSITE-ProRule" id="PRU00358"/>
    </source>
</evidence>
<dbReference type="Pfam" id="PF02182">
    <property type="entry name" value="SAD_SRA"/>
    <property type="match status" value="1"/>
</dbReference>
<dbReference type="EMBL" id="JABFOF010000001">
    <property type="protein sequence ID" value="KAG2409005.1"/>
    <property type="molecule type" value="Genomic_DNA"/>
</dbReference>
<dbReference type="EMBL" id="CM003371">
    <property type="protein sequence ID" value="KOM31990.1"/>
    <property type="molecule type" value="Genomic_DNA"/>
</dbReference>
<dbReference type="InterPro" id="IPR003105">
    <property type="entry name" value="SRA_YDG"/>
</dbReference>
<dbReference type="KEGG" id="var:108323449"/>
<protein>
    <submittedName>
        <fullName evidence="11">Histone-lysine N-methyltransferase family member SUVH9 histone H3-K9 methyltransferase</fullName>
    </submittedName>
</protein>
<evidence type="ECO:0000259" key="10">
    <source>
        <dbReference type="PROSITE" id="PS51015"/>
    </source>
</evidence>
<dbReference type="InterPro" id="IPR051357">
    <property type="entry name" value="H3K9_HMTase_SUVAR3-9"/>
</dbReference>
<dbReference type="SMART" id="SM00317">
    <property type="entry name" value="SET"/>
    <property type="match status" value="1"/>
</dbReference>
<evidence type="ECO:0000313" key="12">
    <source>
        <dbReference type="EMBL" id="KOM31990.1"/>
    </source>
</evidence>
<feature type="region of interest" description="Disordered" evidence="7">
    <location>
        <begin position="1"/>
        <end position="51"/>
    </location>
</feature>
<dbReference type="SUPFAM" id="SSF82199">
    <property type="entry name" value="SET domain"/>
    <property type="match status" value="1"/>
</dbReference>
<dbReference type="InterPro" id="IPR007728">
    <property type="entry name" value="Pre-SET_dom"/>
</dbReference>
<dbReference type="Gene3D" id="2.30.280.10">
    <property type="entry name" value="SRA-YDG"/>
    <property type="match status" value="1"/>
</dbReference>
<reference evidence="12" key="2">
    <citation type="submission" date="2015-02" db="EMBL/GenBank/DDBJ databases">
        <authorList>
            <person name="Chooi Y.-H."/>
        </authorList>
    </citation>
    <scope>NUCLEOTIDE SEQUENCE</scope>
    <source>
        <tissue evidence="12">Seedling</tissue>
    </source>
</reference>
<dbReference type="InterPro" id="IPR036987">
    <property type="entry name" value="SRA-YDG_sf"/>
</dbReference>
<evidence type="ECO:0000256" key="1">
    <source>
        <dbReference type="ARBA" id="ARBA00004584"/>
    </source>
</evidence>
<evidence type="ECO:0000313" key="11">
    <source>
        <dbReference type="EMBL" id="KAG2409005.1"/>
    </source>
</evidence>
<gene>
    <name evidence="11" type="ORF">HKW66_Vig0038270</name>
    <name evidence="12" type="ORF">LR48_Vigan01g154600</name>
</gene>
<dbReference type="Proteomes" id="UP000053144">
    <property type="component" value="Chromosome 1"/>
</dbReference>
<feature type="domain" description="SET" evidence="8">
    <location>
        <begin position="539"/>
        <end position="682"/>
    </location>
</feature>
<dbReference type="InterPro" id="IPR046341">
    <property type="entry name" value="SET_dom_sf"/>
</dbReference>
<reference evidence="13" key="1">
    <citation type="journal article" date="2015" name="Proc. Natl. Acad. Sci. U.S.A.">
        <title>Genome sequencing of adzuki bean (Vigna angularis) provides insight into high starch and low fat accumulation and domestication.</title>
        <authorList>
            <person name="Yang K."/>
            <person name="Tian Z."/>
            <person name="Chen C."/>
            <person name="Luo L."/>
            <person name="Zhao B."/>
            <person name="Wang Z."/>
            <person name="Yu L."/>
            <person name="Li Y."/>
            <person name="Sun Y."/>
            <person name="Li W."/>
            <person name="Chen Y."/>
            <person name="Li Y."/>
            <person name="Zhang Y."/>
            <person name="Ai D."/>
            <person name="Zhao J."/>
            <person name="Shang C."/>
            <person name="Ma Y."/>
            <person name="Wu B."/>
            <person name="Wang M."/>
            <person name="Gao L."/>
            <person name="Sun D."/>
            <person name="Zhang P."/>
            <person name="Guo F."/>
            <person name="Wang W."/>
            <person name="Li Y."/>
            <person name="Wang J."/>
            <person name="Varshney R.K."/>
            <person name="Wang J."/>
            <person name="Ling H.Q."/>
            <person name="Wan P."/>
        </authorList>
    </citation>
    <scope>NUCLEOTIDE SEQUENCE</scope>
    <source>
        <strain evidence="13">cv. Jingnong 6</strain>
    </source>
</reference>
<dbReference type="Proteomes" id="UP000743370">
    <property type="component" value="Unassembled WGS sequence"/>
</dbReference>
<dbReference type="Pfam" id="PF05033">
    <property type="entry name" value="Pre-SET"/>
    <property type="match status" value="1"/>
</dbReference>
<feature type="domain" description="YDG" evidence="10">
    <location>
        <begin position="249"/>
        <end position="399"/>
    </location>
</feature>
<evidence type="ECO:0000259" key="9">
    <source>
        <dbReference type="PROSITE" id="PS50867"/>
    </source>
</evidence>
<evidence type="ECO:0000259" key="8">
    <source>
        <dbReference type="PROSITE" id="PS50280"/>
    </source>
</evidence>
<evidence type="ECO:0000256" key="3">
    <source>
        <dbReference type="ARBA" id="ARBA00022853"/>
    </source>
</evidence>
<dbReference type="OrthoDB" id="5792673at2759"/>
<dbReference type="PANTHER" id="PTHR45660:SF3">
    <property type="entry name" value="HISTONE-LYSINE N-METHYLTRANSFERASE FAMILY MEMBER SUVH9"/>
    <property type="match status" value="1"/>
</dbReference>
<dbReference type="PROSITE" id="PS50867">
    <property type="entry name" value="PRE_SET"/>
    <property type="match status" value="1"/>
</dbReference>
<feature type="compositionally biased region" description="Polar residues" evidence="7">
    <location>
        <begin position="1"/>
        <end position="18"/>
    </location>
</feature>
<dbReference type="Pfam" id="PF00856">
    <property type="entry name" value="SET"/>
    <property type="match status" value="1"/>
</dbReference>
<dbReference type="SMART" id="SM00466">
    <property type="entry name" value="SRA"/>
    <property type="match status" value="1"/>
</dbReference>
<dbReference type="SUPFAM" id="SSF88697">
    <property type="entry name" value="PUA domain-like"/>
    <property type="match status" value="1"/>
</dbReference>
<dbReference type="InterPro" id="IPR001214">
    <property type="entry name" value="SET_dom"/>
</dbReference>
<dbReference type="GO" id="GO:0003690">
    <property type="term" value="F:double-stranded DNA binding"/>
    <property type="evidence" value="ECO:0007669"/>
    <property type="project" value="TreeGrafter"/>
</dbReference>
<evidence type="ECO:0000313" key="13">
    <source>
        <dbReference type="Proteomes" id="UP000053144"/>
    </source>
</evidence>
<dbReference type="SUPFAM" id="SSF101447">
    <property type="entry name" value="Formin homology 2 domain (FH2 domain)"/>
    <property type="match status" value="1"/>
</dbReference>
<keyword evidence="2" id="KW-0158">Chromosome</keyword>
<dbReference type="SMART" id="SM00468">
    <property type="entry name" value="PreSET"/>
    <property type="match status" value="1"/>
</dbReference>
<reference evidence="11 14" key="3">
    <citation type="submission" date="2020-05" db="EMBL/GenBank/DDBJ databases">
        <title>Vigna angularis (adzuki bean) Var. LongXiaoDou No. 4 denovo assembly.</title>
        <authorList>
            <person name="Xiang H."/>
        </authorList>
    </citation>
    <scope>NUCLEOTIDE SEQUENCE [LARGE SCALE GENOMIC DNA]</scope>
    <source>
        <tissue evidence="11">Leaf</tissue>
    </source>
</reference>
<proteinExistence type="predicted"/>
<dbReference type="AlphaFoldDB" id="A0A0L9TN75"/>
<accession>A0A0L9TN75</accession>
<keyword evidence="5" id="KW-0137">Centromere</keyword>
<organism evidence="12 13">
    <name type="scientific">Phaseolus angularis</name>
    <name type="common">Azuki bean</name>
    <name type="synonym">Vigna angularis</name>
    <dbReference type="NCBI Taxonomy" id="3914"/>
    <lineage>
        <taxon>Eukaryota</taxon>
        <taxon>Viridiplantae</taxon>
        <taxon>Streptophyta</taxon>
        <taxon>Embryophyta</taxon>
        <taxon>Tracheophyta</taxon>
        <taxon>Spermatophyta</taxon>
        <taxon>Magnoliopsida</taxon>
        <taxon>eudicotyledons</taxon>
        <taxon>Gunneridae</taxon>
        <taxon>Pentapetalae</taxon>
        <taxon>rosids</taxon>
        <taxon>fabids</taxon>
        <taxon>Fabales</taxon>
        <taxon>Fabaceae</taxon>
        <taxon>Papilionoideae</taxon>
        <taxon>50 kb inversion clade</taxon>
        <taxon>NPAAA clade</taxon>
        <taxon>indigoferoid/millettioid clade</taxon>
        <taxon>Phaseoleae</taxon>
        <taxon>Vigna</taxon>
    </lineage>
</organism>
<evidence type="ECO:0000256" key="5">
    <source>
        <dbReference type="ARBA" id="ARBA00023328"/>
    </source>
</evidence>
<dbReference type="InterPro" id="IPR015947">
    <property type="entry name" value="PUA-like_sf"/>
</dbReference>
<dbReference type="GO" id="GO:0008270">
    <property type="term" value="F:zinc ion binding"/>
    <property type="evidence" value="ECO:0007669"/>
    <property type="project" value="InterPro"/>
</dbReference>
<comment type="subcellular location">
    <subcellularLocation>
        <location evidence="1">Chromosome</location>
        <location evidence="1">Centromere</location>
    </subcellularLocation>
    <subcellularLocation>
        <location evidence="6">Nucleus</location>
    </subcellularLocation>
</comment>
<dbReference type="PROSITE" id="PS50280">
    <property type="entry name" value="SET"/>
    <property type="match status" value="1"/>
</dbReference>
<dbReference type="PANTHER" id="PTHR45660">
    <property type="entry name" value="HISTONE-LYSINE N-METHYLTRANSFERASE SETMAR"/>
    <property type="match status" value="1"/>
</dbReference>
<keyword evidence="4 6" id="KW-0539">Nucleus</keyword>
<sequence length="695" mass="77155">MDSSLSFHTPTNNAISQPEQPPPPPPPPPPPNSHSPPALLVPKPEPFWASDHDDIGDELDLFTEFNRVTELFHLAFGPTNVVLPPYSFGPQPASPTCSDPLPAADVHSAVQEHPNSLSSTSDASRAIVPVEDLTVSVAPPRKQSRQKELVRVMGLSVREQAQLRETVRRTRLVYDSVRVYTAVEEERRVAALAAAAAAREAAREAEIKEEQEEEKVVEGRTRRLRGDLRAAGLMRERGLWLNREKRIVGAIPGILVGDLFLFRMELCVLGLHGQIQAGIDYLPASMSSSGEPIATSVIVSGGYEDDSDKGEHIFYTGHGGQGKNSSKQVADQKLESGNLALERSMHYGVEVRVIRGMRYEGSASASGKVYVYDGVYKITQCLFDKGRSGFGVYKFRLSRVEGQAKMGSAILKEARSIRRNEMESNTVRCLSADMSNKKENVPVRLFNDIDDDRDPLNYEYLARTSFPQFVFHQSGNVTGCDCVNGCGDGCFCAMKNGGDFPYTLQGHLVKGKPLIFECGPFCSCPSQCRNRVSQKGLKYRLEVFRSLQTSWGVRSLDLIQAGTFICEFSGVVLTREQAQLFAMNGDSSIYPNRFSERWAEWGDLSQVDPKYVRPSYPSIPPLDFSLDVSTMRNVACYMSHSSSPNVLVQFVLYDHNNLMFPHLMLFAMENIPPMRELSLDYGVADEWTGKLSICN</sequence>
<dbReference type="Gramene" id="KOM31990">
    <property type="protein sequence ID" value="KOM31990"/>
    <property type="gene ID" value="LR48_Vigan01g154600"/>
</dbReference>
<dbReference type="Gene3D" id="2.170.270.10">
    <property type="entry name" value="SET domain"/>
    <property type="match status" value="1"/>
</dbReference>
<dbReference type="GO" id="GO:0005634">
    <property type="term" value="C:nucleus"/>
    <property type="evidence" value="ECO:0007669"/>
    <property type="project" value="UniProtKB-SubCell"/>
</dbReference>
<keyword evidence="3" id="KW-0156">Chromatin regulator</keyword>
<dbReference type="PROSITE" id="PS51015">
    <property type="entry name" value="YDG"/>
    <property type="match status" value="1"/>
</dbReference>
<dbReference type="OMA" id="GDGCFCA"/>
<dbReference type="STRING" id="3914.A0A0L9TN75"/>
<evidence type="ECO:0000256" key="4">
    <source>
        <dbReference type="ARBA" id="ARBA00023242"/>
    </source>
</evidence>
<name>A0A0L9TN75_PHAAN</name>
<dbReference type="GO" id="GO:0000775">
    <property type="term" value="C:chromosome, centromeric region"/>
    <property type="evidence" value="ECO:0007669"/>
    <property type="project" value="UniProtKB-SubCell"/>
</dbReference>
<feature type="domain" description="Pre-SET" evidence="9">
    <location>
        <begin position="478"/>
        <end position="536"/>
    </location>
</feature>
<feature type="compositionally biased region" description="Pro residues" evidence="7">
    <location>
        <begin position="19"/>
        <end position="34"/>
    </location>
</feature>
<evidence type="ECO:0000256" key="2">
    <source>
        <dbReference type="ARBA" id="ARBA00022454"/>
    </source>
</evidence>